<dbReference type="EMBL" id="CR522870">
    <property type="protein sequence ID" value="CAG36300.1"/>
    <property type="molecule type" value="Genomic_DNA"/>
</dbReference>
<dbReference type="KEGG" id="dps:DP1571"/>
<evidence type="ECO:0000256" key="2">
    <source>
        <dbReference type="ARBA" id="ARBA00022801"/>
    </source>
</evidence>
<evidence type="ECO:0000256" key="3">
    <source>
        <dbReference type="ARBA" id="ARBA00022840"/>
    </source>
</evidence>
<dbReference type="PANTHER" id="PTHR35372">
    <property type="entry name" value="ATP BINDING PROTEIN-RELATED"/>
    <property type="match status" value="1"/>
</dbReference>
<accession>Q6AMX4</accession>
<dbReference type="Pfam" id="PF19263">
    <property type="entry name" value="DUF5906"/>
    <property type="match status" value="1"/>
</dbReference>
<reference evidence="6" key="1">
    <citation type="journal article" date="2004" name="Environ. Microbiol.">
        <title>The genome of Desulfotalea psychrophila, a sulfate-reducing bacterium from permanently cold Arctic sediments.</title>
        <authorList>
            <person name="Rabus R."/>
            <person name="Ruepp A."/>
            <person name="Frickey T."/>
            <person name="Rattei T."/>
            <person name="Fartmann B."/>
            <person name="Stark M."/>
            <person name="Bauer M."/>
            <person name="Zibat A."/>
            <person name="Lombardot T."/>
            <person name="Becker I."/>
            <person name="Amann J."/>
            <person name="Gellner K."/>
            <person name="Teeling H."/>
            <person name="Leuschner W.D."/>
            <person name="Gloeckner F.-O."/>
            <person name="Lupas A.N."/>
            <person name="Amann R."/>
            <person name="Klenk H.-P."/>
        </authorList>
    </citation>
    <scope>NUCLEOTIDE SEQUENCE [LARGE SCALE GENOMIC DNA]</scope>
    <source>
        <strain evidence="6">DSM 12343 / LSv54</strain>
    </source>
</reference>
<dbReference type="InterPro" id="IPR027417">
    <property type="entry name" value="P-loop_NTPase"/>
</dbReference>
<dbReference type="InterPro" id="IPR045455">
    <property type="entry name" value="NrS-1_pol-like_helicase"/>
</dbReference>
<name>Q6AMX4_DESPS</name>
<dbReference type="SMART" id="SM00885">
    <property type="entry name" value="D5_N"/>
    <property type="match status" value="1"/>
</dbReference>
<dbReference type="InterPro" id="IPR051620">
    <property type="entry name" value="ORF904-like_C"/>
</dbReference>
<dbReference type="eggNOG" id="COG3378">
    <property type="taxonomic scope" value="Bacteria"/>
</dbReference>
<sequence length="593" mass="68115">MVCITLQRMVVRMEHEIIESSQELMGDEGEVLSPVLQDLDFIRDCFGANERGDGLLLAAILKDRYLYVTAPDDKGEWYKWVGHVWQLDEFDTTVDVAEQVALAYEEYAFHVEAQRDQELAKLDEERNEKIAMIKAECEEEDAKKKIDTLLQKPLVPPKWMTSTIKDYNKRAWVLRSRERIMKARFFAPKVDRRIAAISDDLDQKKWLLPCANGVLDLKRGLLMDGRPSDLLTKQIDVAYNPDADYSFFEEIIKDICVCPEIEGTDLLPAFLKRLFGYAITGNVNEEFLAIFIGPGRNGKGTILETITSVLGAYYHQANRSLFIEQKFEPPPSATSEHMYALQGKRLVVGAETNKGQKIDGGLIKGITGGNKVNYRKNFKSEKTFTPTHTLILETNNIPYGLTKEFSLTQRLVLVDFPFRYVDDIEAEERKYPALKGRFKKKNKDLKAKLKSRESREGVLKWLVEGCLEWDEHGLLIPDCVLQAREDLTKKEDYIGQFLGEIVEHVPDRENMRMEFKYLYEAFQYFWKDTIDSRDNKVPHKNTLSKELKERGYSLEKIGGKLWAYHFRIRPELVHGVAELGAIDAKASSIAALS</sequence>
<dbReference type="InterPro" id="IPR006500">
    <property type="entry name" value="Helicase_put_C_phage/plasmid"/>
</dbReference>
<dbReference type="NCBIfam" id="TIGR01613">
    <property type="entry name" value="primase_Cterm"/>
    <property type="match status" value="1"/>
</dbReference>
<keyword evidence="2" id="KW-0378">Hydrolase</keyword>
<dbReference type="Pfam" id="PF08706">
    <property type="entry name" value="D5_N"/>
    <property type="match status" value="1"/>
</dbReference>
<proteinExistence type="predicted"/>
<dbReference type="InterPro" id="IPR014818">
    <property type="entry name" value="Phage/plasmid_primase_P4_C"/>
</dbReference>
<dbReference type="GO" id="GO:0016787">
    <property type="term" value="F:hydrolase activity"/>
    <property type="evidence" value="ECO:0007669"/>
    <property type="project" value="UniProtKB-KW"/>
</dbReference>
<dbReference type="PANTHER" id="PTHR35372:SF2">
    <property type="entry name" value="SF3 HELICASE DOMAIN-CONTAINING PROTEIN"/>
    <property type="match status" value="1"/>
</dbReference>
<dbReference type="SUPFAM" id="SSF52540">
    <property type="entry name" value="P-loop containing nucleoside triphosphate hydrolases"/>
    <property type="match status" value="1"/>
</dbReference>
<dbReference type="Gene3D" id="3.40.50.300">
    <property type="entry name" value="P-loop containing nucleotide triphosphate hydrolases"/>
    <property type="match status" value="1"/>
</dbReference>
<gene>
    <name evidence="5" type="ordered locus">DP1571</name>
</gene>
<evidence type="ECO:0000259" key="4">
    <source>
        <dbReference type="PROSITE" id="PS51206"/>
    </source>
</evidence>
<evidence type="ECO:0000313" key="5">
    <source>
        <dbReference type="EMBL" id="CAG36300.1"/>
    </source>
</evidence>
<keyword evidence="6" id="KW-1185">Reference proteome</keyword>
<dbReference type="Proteomes" id="UP000000602">
    <property type="component" value="Chromosome"/>
</dbReference>
<dbReference type="AlphaFoldDB" id="Q6AMX4"/>
<dbReference type="PROSITE" id="PS51206">
    <property type="entry name" value="SF3_HELICASE_1"/>
    <property type="match status" value="1"/>
</dbReference>
<protein>
    <recommendedName>
        <fullName evidence="4">SF3 helicase domain-containing protein</fullName>
    </recommendedName>
</protein>
<evidence type="ECO:0000313" key="6">
    <source>
        <dbReference type="Proteomes" id="UP000000602"/>
    </source>
</evidence>
<dbReference type="GO" id="GO:0005524">
    <property type="term" value="F:ATP binding"/>
    <property type="evidence" value="ECO:0007669"/>
    <property type="project" value="UniProtKB-KW"/>
</dbReference>
<keyword evidence="3" id="KW-0067">ATP-binding</keyword>
<keyword evidence="1" id="KW-0547">Nucleotide-binding</keyword>
<dbReference type="STRING" id="177439.DP1571"/>
<dbReference type="InterPro" id="IPR014015">
    <property type="entry name" value="Helicase_SF3_DNA-vir"/>
</dbReference>
<evidence type="ECO:0000256" key="1">
    <source>
        <dbReference type="ARBA" id="ARBA00022741"/>
    </source>
</evidence>
<feature type="domain" description="SF3 helicase" evidence="4">
    <location>
        <begin position="266"/>
        <end position="429"/>
    </location>
</feature>
<dbReference type="HOGENOM" id="CLU_018483_2_3_7"/>
<organism evidence="5 6">
    <name type="scientific">Desulfotalea psychrophila (strain LSv54 / DSM 12343)</name>
    <dbReference type="NCBI Taxonomy" id="177439"/>
    <lineage>
        <taxon>Bacteria</taxon>
        <taxon>Pseudomonadati</taxon>
        <taxon>Thermodesulfobacteriota</taxon>
        <taxon>Desulfobulbia</taxon>
        <taxon>Desulfobulbales</taxon>
        <taxon>Desulfocapsaceae</taxon>
        <taxon>Desulfotalea</taxon>
    </lineage>
</organism>